<protein>
    <recommendedName>
        <fullName evidence="7">Endoplasmic reticulum lectin</fullName>
    </recommendedName>
    <alternativeName>
        <fullName evidence="7">Protein OS-9</fullName>
    </alternativeName>
    <alternativeName>
        <fullName evidence="7">Protein OS-9 homolog</fullName>
    </alternativeName>
</protein>
<dbReference type="AlphaFoldDB" id="A0A139HVJ6"/>
<evidence type="ECO:0000313" key="10">
    <source>
        <dbReference type="EMBL" id="KXT06495.1"/>
    </source>
</evidence>
<dbReference type="PANTHER" id="PTHR15414:SF0">
    <property type="entry name" value="ENDOPLASMIC RETICULUM LECTIN 1"/>
    <property type="match status" value="1"/>
</dbReference>
<evidence type="ECO:0000256" key="7">
    <source>
        <dbReference type="RuleBase" id="RU369099"/>
    </source>
</evidence>
<dbReference type="GO" id="GO:0005788">
    <property type="term" value="C:endoplasmic reticulum lumen"/>
    <property type="evidence" value="ECO:0007669"/>
    <property type="project" value="UniProtKB-UniRule"/>
</dbReference>
<dbReference type="Pfam" id="PF07915">
    <property type="entry name" value="PRKCSH"/>
    <property type="match status" value="1"/>
</dbReference>
<dbReference type="STRING" id="321146.A0A139HVJ6"/>
<proteinExistence type="inferred from homology"/>
<feature type="domain" description="MRH" evidence="9">
    <location>
        <begin position="331"/>
        <end position="483"/>
    </location>
</feature>
<dbReference type="Proteomes" id="UP000070133">
    <property type="component" value="Unassembled WGS sequence"/>
</dbReference>
<dbReference type="PROSITE" id="PS51914">
    <property type="entry name" value="MRH"/>
    <property type="match status" value="1"/>
</dbReference>
<keyword evidence="11" id="KW-1185">Reference proteome</keyword>
<feature type="compositionally biased region" description="Basic and acidic residues" evidence="8">
    <location>
        <begin position="673"/>
        <end position="684"/>
    </location>
</feature>
<feature type="region of interest" description="Disordered" evidence="8">
    <location>
        <begin position="638"/>
        <end position="720"/>
    </location>
</feature>
<comment type="similarity">
    <text evidence="2 7">Belongs to the OS-9 family.</text>
</comment>
<feature type="region of interest" description="Disordered" evidence="8">
    <location>
        <begin position="1"/>
        <end position="183"/>
    </location>
</feature>
<dbReference type="InterPro" id="IPR012913">
    <property type="entry name" value="OS9-like_dom"/>
</dbReference>
<evidence type="ECO:0000256" key="3">
    <source>
        <dbReference type="ARBA" id="ARBA00022729"/>
    </source>
</evidence>
<feature type="compositionally biased region" description="Basic and acidic residues" evidence="8">
    <location>
        <begin position="696"/>
        <end position="710"/>
    </location>
</feature>
<keyword evidence="3" id="KW-0732">Signal</keyword>
<evidence type="ECO:0000256" key="2">
    <source>
        <dbReference type="ARBA" id="ARBA00009918"/>
    </source>
</evidence>
<dbReference type="GO" id="GO:0030968">
    <property type="term" value="P:endoplasmic reticulum unfolded protein response"/>
    <property type="evidence" value="ECO:0007669"/>
    <property type="project" value="UniProtKB-UniRule"/>
</dbReference>
<evidence type="ECO:0000256" key="4">
    <source>
        <dbReference type="ARBA" id="ARBA00022734"/>
    </source>
</evidence>
<keyword evidence="7" id="KW-0472">Membrane</keyword>
<comment type="caution">
    <text evidence="10">The sequence shown here is derived from an EMBL/GenBank/DDBJ whole genome shotgun (WGS) entry which is preliminary data.</text>
</comment>
<dbReference type="Gene3D" id="2.70.130.10">
    <property type="entry name" value="Mannose-6-phosphate receptor binding domain"/>
    <property type="match status" value="1"/>
</dbReference>
<accession>A0A139HVJ6</accession>
<feature type="compositionally biased region" description="Acidic residues" evidence="8">
    <location>
        <begin position="711"/>
        <end position="720"/>
    </location>
</feature>
<feature type="compositionally biased region" description="Basic and acidic residues" evidence="8">
    <location>
        <begin position="650"/>
        <end position="665"/>
    </location>
</feature>
<dbReference type="InterPro" id="IPR044865">
    <property type="entry name" value="MRH_dom"/>
</dbReference>
<dbReference type="EMBL" id="LFZN01000006">
    <property type="protein sequence ID" value="KXT06495.1"/>
    <property type="molecule type" value="Genomic_DNA"/>
</dbReference>
<feature type="compositionally biased region" description="Basic and acidic residues" evidence="8">
    <location>
        <begin position="141"/>
        <end position="150"/>
    </location>
</feature>
<dbReference type="GO" id="GO:0030246">
    <property type="term" value="F:carbohydrate binding"/>
    <property type="evidence" value="ECO:0007669"/>
    <property type="project" value="UniProtKB-UniRule"/>
</dbReference>
<dbReference type="GO" id="GO:0030970">
    <property type="term" value="P:retrograde protein transport, ER to cytosol"/>
    <property type="evidence" value="ECO:0007669"/>
    <property type="project" value="TreeGrafter"/>
</dbReference>
<sequence>MSDGIHPSGPSHPAPNAAYETAGNPTQKKPVEALRAQLNAQTDDGNAVAHRGGNEGELGFDKAVPTSLGRGIHGAPPGEETKGYTQASYDSQELDAEQMGAPGEGKVDSAVKNKPGASGSQPGLESDLDRKKAEQASARQSIKEQKHEEVDVGGILGQRGGPANPVDKDNNYPNSGESTPRTKSTMKHFFALPAVLRTAALLASASQNTFSVQDDLLAFPQYEVKFLDDWTGALEAQSRLATKRPTEDAKQGVQQYQTPLAPSEDGRSEDQEEAEYERMMIDGHPWLCRIPLVKKPEPSAEVNDTLSKAEEEKELARANERGWELISGMQGNCVYFISGWWSYRFCYNQDVKQFHQLPPSRGVPVYPPLEDPGVPGFMLGSYEKRIDDDDTTKEEKWDQSALDVSEGATRRYSKHGELVQRGESRYLVQKLGGGTICDLTGKERKIEVQFHCNPQSSDRISLIKETSTCAYLMVIQTPRLCNDVAFLPPQKDQANAITCSPILKDDQIEDYERTLKAAITAEQEAKIWEATQEAAAALGDDAAAQELEPIVGDIFVGEHRLVPEGIKLEASVIVGGGKETYVDTVASSDGRLLTKEEMEKLGLGDPKAIEKLRKELEKIAQGQSWKLDVIDTPRGREYRGIIGDEDEEEQGKSGDDKAKDNKENAKNATPPKGEGKKKAAEKTPNKQGEPNAKKPQSKEKKAKEQKQREGSEEEYYKEEL</sequence>
<dbReference type="InterPro" id="IPR009011">
    <property type="entry name" value="Man6P_isomerase_rcpt-bd_dom_sf"/>
</dbReference>
<keyword evidence="5 7" id="KW-0256">Endoplasmic reticulum</keyword>
<evidence type="ECO:0000256" key="8">
    <source>
        <dbReference type="SAM" id="MobiDB-lite"/>
    </source>
</evidence>
<feature type="region of interest" description="Disordered" evidence="8">
    <location>
        <begin position="241"/>
        <end position="274"/>
    </location>
</feature>
<reference evidence="10 11" key="1">
    <citation type="submission" date="2015-07" db="EMBL/GenBank/DDBJ databases">
        <title>Comparative genomics of the Sigatoka disease complex on banana suggests a link between parallel evolutionary changes in Pseudocercospora fijiensis and Pseudocercospora eumusae and increased virulence on the banana host.</title>
        <authorList>
            <person name="Chang T.-C."/>
            <person name="Salvucci A."/>
            <person name="Crous P.W."/>
            <person name="Stergiopoulos I."/>
        </authorList>
    </citation>
    <scope>NUCLEOTIDE SEQUENCE [LARGE SCALE GENOMIC DNA]</scope>
    <source>
        <strain evidence="10 11">CBS 114824</strain>
    </source>
</reference>
<evidence type="ECO:0000259" key="9">
    <source>
        <dbReference type="PROSITE" id="PS51914"/>
    </source>
</evidence>
<name>A0A139HVJ6_9PEZI</name>
<dbReference type="PANTHER" id="PTHR15414">
    <property type="entry name" value="OS-9-RELATED"/>
    <property type="match status" value="1"/>
</dbReference>
<organism evidence="10 11">
    <name type="scientific">Pseudocercospora eumusae</name>
    <dbReference type="NCBI Taxonomy" id="321146"/>
    <lineage>
        <taxon>Eukaryota</taxon>
        <taxon>Fungi</taxon>
        <taxon>Dikarya</taxon>
        <taxon>Ascomycota</taxon>
        <taxon>Pezizomycotina</taxon>
        <taxon>Dothideomycetes</taxon>
        <taxon>Dothideomycetidae</taxon>
        <taxon>Mycosphaerellales</taxon>
        <taxon>Mycosphaerellaceae</taxon>
        <taxon>Pseudocercospora</taxon>
    </lineage>
</organism>
<feature type="compositionally biased region" description="Polar residues" evidence="8">
    <location>
        <begin position="171"/>
        <end position="183"/>
    </location>
</feature>
<evidence type="ECO:0000313" key="11">
    <source>
        <dbReference type="Proteomes" id="UP000070133"/>
    </source>
</evidence>
<dbReference type="InterPro" id="IPR045149">
    <property type="entry name" value="OS-9-like"/>
</dbReference>
<comment type="subcellular location">
    <subcellularLocation>
        <location evidence="1 7">Endoplasmic reticulum membrane</location>
        <topology evidence="1 7">Peripheral membrane protein</topology>
        <orientation evidence="1 7">Lumenal side</orientation>
    </subcellularLocation>
</comment>
<evidence type="ECO:0000256" key="6">
    <source>
        <dbReference type="ARBA" id="ARBA00023157"/>
    </source>
</evidence>
<evidence type="ECO:0000256" key="1">
    <source>
        <dbReference type="ARBA" id="ARBA00004367"/>
    </source>
</evidence>
<keyword evidence="4 7" id="KW-0430">Lectin</keyword>
<dbReference type="SUPFAM" id="SSF50911">
    <property type="entry name" value="Mannose 6-phosphate receptor domain"/>
    <property type="match status" value="1"/>
</dbReference>
<gene>
    <name evidence="10" type="ORF">AC578_6012</name>
</gene>
<evidence type="ECO:0000256" key="5">
    <source>
        <dbReference type="ARBA" id="ARBA00022824"/>
    </source>
</evidence>
<keyword evidence="6" id="KW-1015">Disulfide bond</keyword>
<dbReference type="GO" id="GO:0005789">
    <property type="term" value="C:endoplasmic reticulum membrane"/>
    <property type="evidence" value="ECO:0007669"/>
    <property type="project" value="UniProtKB-SubCell"/>
</dbReference>
<comment type="function">
    <text evidence="7">Lectin involved in the quality control of the secretory pathway. As a member of the endoplasmic reticulum-associated degradation lumenal (ERAD-L) surveillance system, targets misfolded endoplasmic reticulum lumenal glycoproteins for degradation.</text>
</comment>
<dbReference type="OrthoDB" id="448954at2759"/>